<evidence type="ECO:0000313" key="3">
    <source>
        <dbReference type="Proteomes" id="UP001465976"/>
    </source>
</evidence>
<feature type="signal peptide" evidence="1">
    <location>
        <begin position="1"/>
        <end position="22"/>
    </location>
</feature>
<evidence type="ECO:0000313" key="2">
    <source>
        <dbReference type="EMBL" id="KAL0566838.1"/>
    </source>
</evidence>
<feature type="chain" id="PRO_5046185006" evidence="1">
    <location>
        <begin position="23"/>
        <end position="277"/>
    </location>
</feature>
<dbReference type="EMBL" id="JBAHYK010001757">
    <property type="protein sequence ID" value="KAL0566838.1"/>
    <property type="molecule type" value="Genomic_DNA"/>
</dbReference>
<keyword evidence="1" id="KW-0732">Signal</keyword>
<dbReference type="Proteomes" id="UP001465976">
    <property type="component" value="Unassembled WGS sequence"/>
</dbReference>
<accession>A0ABR3EVB3</accession>
<organism evidence="2 3">
    <name type="scientific">Marasmius crinis-equi</name>
    <dbReference type="NCBI Taxonomy" id="585013"/>
    <lineage>
        <taxon>Eukaryota</taxon>
        <taxon>Fungi</taxon>
        <taxon>Dikarya</taxon>
        <taxon>Basidiomycota</taxon>
        <taxon>Agaricomycotina</taxon>
        <taxon>Agaricomycetes</taxon>
        <taxon>Agaricomycetidae</taxon>
        <taxon>Agaricales</taxon>
        <taxon>Marasmiineae</taxon>
        <taxon>Marasmiaceae</taxon>
        <taxon>Marasmius</taxon>
    </lineage>
</organism>
<protein>
    <submittedName>
        <fullName evidence="2">Uncharacterized protein</fullName>
    </submittedName>
</protein>
<keyword evidence="3" id="KW-1185">Reference proteome</keyword>
<reference evidence="2 3" key="1">
    <citation type="submission" date="2024-02" db="EMBL/GenBank/DDBJ databases">
        <title>A draft genome for the cacao thread blight pathogen Marasmius crinis-equi.</title>
        <authorList>
            <person name="Cohen S.P."/>
            <person name="Baruah I.K."/>
            <person name="Amoako-Attah I."/>
            <person name="Bukari Y."/>
            <person name="Meinhardt L.W."/>
            <person name="Bailey B.A."/>
        </authorList>
    </citation>
    <scope>NUCLEOTIDE SEQUENCE [LARGE SCALE GENOMIC DNA]</scope>
    <source>
        <strain evidence="2 3">GH-76</strain>
    </source>
</reference>
<proteinExistence type="predicted"/>
<sequence>MLSSRIIHVAALIFIAFYLVDAAPAPATRPKTPLVGGMSPAAKGSAVGGKASAPKVPTAAGCKKKTDCKFCIPEGCEWDELNRKCSLPNTSKAPSNFLAKGSANQATPLCSKVQAAARNFRAAEQKLEAAAEAEFTSIQKHVIGNPKDPNPTSGRHLSQNFLKIQSNIRNYSRKDKPETGLSEFTRKAGNGDLVKHTWDNDPGHVHYSEQDVIKMGKEAIRFVLKRESVLKMDGLPETTVSVNPPRKNFNICLRIIPKRSLFPKSTVATLANPGDVC</sequence>
<evidence type="ECO:0000256" key="1">
    <source>
        <dbReference type="SAM" id="SignalP"/>
    </source>
</evidence>
<gene>
    <name evidence="2" type="ORF">V5O48_015161</name>
</gene>
<name>A0ABR3EVB3_9AGAR</name>
<comment type="caution">
    <text evidence="2">The sequence shown here is derived from an EMBL/GenBank/DDBJ whole genome shotgun (WGS) entry which is preliminary data.</text>
</comment>